<evidence type="ECO:0000313" key="1">
    <source>
        <dbReference type="EMBL" id="KIK95459.1"/>
    </source>
</evidence>
<keyword evidence="2" id="KW-1185">Reference proteome</keyword>
<name>A0A0D0E3K9_9AGAM</name>
<proteinExistence type="predicted"/>
<dbReference type="InParanoid" id="A0A0D0E3K9"/>
<dbReference type="AlphaFoldDB" id="A0A0D0E3K9"/>
<gene>
    <name evidence="1" type="ORF">PAXRUDRAFT_11423</name>
</gene>
<reference evidence="1 2" key="1">
    <citation type="submission" date="2014-04" db="EMBL/GenBank/DDBJ databases">
        <authorList>
            <consortium name="DOE Joint Genome Institute"/>
            <person name="Kuo A."/>
            <person name="Kohler A."/>
            <person name="Jargeat P."/>
            <person name="Nagy L.G."/>
            <person name="Floudas D."/>
            <person name="Copeland A."/>
            <person name="Barry K.W."/>
            <person name="Cichocki N."/>
            <person name="Veneault-Fourrey C."/>
            <person name="LaButti K."/>
            <person name="Lindquist E.A."/>
            <person name="Lipzen A."/>
            <person name="Lundell T."/>
            <person name="Morin E."/>
            <person name="Murat C."/>
            <person name="Sun H."/>
            <person name="Tunlid A."/>
            <person name="Henrissat B."/>
            <person name="Grigoriev I.V."/>
            <person name="Hibbett D.S."/>
            <person name="Martin F."/>
            <person name="Nordberg H.P."/>
            <person name="Cantor M.N."/>
            <person name="Hua S.X."/>
        </authorList>
    </citation>
    <scope>NUCLEOTIDE SEQUENCE [LARGE SCALE GENOMIC DNA]</scope>
    <source>
        <strain evidence="1 2">Ve08.2h10</strain>
    </source>
</reference>
<organism evidence="1 2">
    <name type="scientific">Paxillus rubicundulus Ve08.2h10</name>
    <dbReference type="NCBI Taxonomy" id="930991"/>
    <lineage>
        <taxon>Eukaryota</taxon>
        <taxon>Fungi</taxon>
        <taxon>Dikarya</taxon>
        <taxon>Basidiomycota</taxon>
        <taxon>Agaricomycotina</taxon>
        <taxon>Agaricomycetes</taxon>
        <taxon>Agaricomycetidae</taxon>
        <taxon>Boletales</taxon>
        <taxon>Paxilineae</taxon>
        <taxon>Paxillaceae</taxon>
        <taxon>Paxillus</taxon>
    </lineage>
</organism>
<evidence type="ECO:0000313" key="2">
    <source>
        <dbReference type="Proteomes" id="UP000054538"/>
    </source>
</evidence>
<sequence>MSGPYFFSRHSRSRFDSSASTWWIGGFNGSFRVLRGLCAWPSGPVLTHFGSRLVSLVGPPLPA</sequence>
<reference evidence="2" key="2">
    <citation type="submission" date="2015-01" db="EMBL/GenBank/DDBJ databases">
        <title>Evolutionary Origins and Diversification of the Mycorrhizal Mutualists.</title>
        <authorList>
            <consortium name="DOE Joint Genome Institute"/>
            <consortium name="Mycorrhizal Genomics Consortium"/>
            <person name="Kohler A."/>
            <person name="Kuo A."/>
            <person name="Nagy L.G."/>
            <person name="Floudas D."/>
            <person name="Copeland A."/>
            <person name="Barry K.W."/>
            <person name="Cichocki N."/>
            <person name="Veneault-Fourrey C."/>
            <person name="LaButti K."/>
            <person name="Lindquist E.A."/>
            <person name="Lipzen A."/>
            <person name="Lundell T."/>
            <person name="Morin E."/>
            <person name="Murat C."/>
            <person name="Riley R."/>
            <person name="Ohm R."/>
            <person name="Sun H."/>
            <person name="Tunlid A."/>
            <person name="Henrissat B."/>
            <person name="Grigoriev I.V."/>
            <person name="Hibbett D.S."/>
            <person name="Martin F."/>
        </authorList>
    </citation>
    <scope>NUCLEOTIDE SEQUENCE [LARGE SCALE GENOMIC DNA]</scope>
    <source>
        <strain evidence="2">Ve08.2h10</strain>
    </source>
</reference>
<accession>A0A0D0E3K9</accession>
<dbReference type="EMBL" id="KN825040">
    <property type="protein sequence ID" value="KIK95459.1"/>
    <property type="molecule type" value="Genomic_DNA"/>
</dbReference>
<dbReference type="Proteomes" id="UP000054538">
    <property type="component" value="Unassembled WGS sequence"/>
</dbReference>
<dbReference type="HOGENOM" id="CLU_2886453_0_0_1"/>
<protein>
    <submittedName>
        <fullName evidence="1">Uncharacterized protein</fullName>
    </submittedName>
</protein>